<proteinExistence type="predicted"/>
<reference evidence="1 2" key="1">
    <citation type="submission" date="2018-10" db="EMBL/GenBank/DDBJ databases">
        <title>Genomic Encyclopedia of Archaeal and Bacterial Type Strains, Phase II (KMG-II): from individual species to whole genera.</title>
        <authorList>
            <person name="Goeker M."/>
        </authorList>
    </citation>
    <scope>NUCLEOTIDE SEQUENCE [LARGE SCALE GENOMIC DNA]</scope>
    <source>
        <strain evidence="1 2">DSM 15094</strain>
    </source>
</reference>
<evidence type="ECO:0000313" key="2">
    <source>
        <dbReference type="Proteomes" id="UP000280091"/>
    </source>
</evidence>
<dbReference type="EMBL" id="RBXA01000003">
    <property type="protein sequence ID" value="RKS92399.1"/>
    <property type="molecule type" value="Genomic_DNA"/>
</dbReference>
<organism evidence="1 2">
    <name type="scientific">Flavobacterium limicola</name>
    <dbReference type="NCBI Taxonomy" id="180441"/>
    <lineage>
        <taxon>Bacteria</taxon>
        <taxon>Pseudomonadati</taxon>
        <taxon>Bacteroidota</taxon>
        <taxon>Flavobacteriia</taxon>
        <taxon>Flavobacteriales</taxon>
        <taxon>Flavobacteriaceae</taxon>
        <taxon>Flavobacterium</taxon>
    </lineage>
</organism>
<evidence type="ECO:0000313" key="1">
    <source>
        <dbReference type="EMBL" id="RKS92399.1"/>
    </source>
</evidence>
<sequence>MDSLFMYTQKYYQQIENLKSKFKIIFYLWAFNKNKDYGL</sequence>
<gene>
    <name evidence="1" type="ORF">BC952_2296</name>
</gene>
<name>A0A495RYP3_9FLAO</name>
<dbReference type="AlphaFoldDB" id="A0A495RYP3"/>
<protein>
    <submittedName>
        <fullName evidence="1">Uncharacterized protein</fullName>
    </submittedName>
</protein>
<dbReference type="Proteomes" id="UP000280091">
    <property type="component" value="Unassembled WGS sequence"/>
</dbReference>
<keyword evidence="2" id="KW-1185">Reference proteome</keyword>
<accession>A0A495RYP3</accession>
<comment type="caution">
    <text evidence="1">The sequence shown here is derived from an EMBL/GenBank/DDBJ whole genome shotgun (WGS) entry which is preliminary data.</text>
</comment>